<proteinExistence type="predicted"/>
<evidence type="ECO:0000259" key="1">
    <source>
        <dbReference type="PROSITE" id="PS51462"/>
    </source>
</evidence>
<name>A0A544SYE0_9BACI</name>
<evidence type="ECO:0000313" key="3">
    <source>
        <dbReference type="Proteomes" id="UP000317316"/>
    </source>
</evidence>
<dbReference type="PANTHER" id="PTHR10885:SF0">
    <property type="entry name" value="ISOPENTENYL-DIPHOSPHATE DELTA-ISOMERASE"/>
    <property type="match status" value="1"/>
</dbReference>
<feature type="domain" description="Nudix hydrolase" evidence="1">
    <location>
        <begin position="29"/>
        <end position="169"/>
    </location>
</feature>
<accession>A0A544SYE0</accession>
<dbReference type="OrthoDB" id="9780586at2"/>
<dbReference type="GO" id="GO:0016787">
    <property type="term" value="F:hydrolase activity"/>
    <property type="evidence" value="ECO:0007669"/>
    <property type="project" value="UniProtKB-KW"/>
</dbReference>
<dbReference type="Proteomes" id="UP000317316">
    <property type="component" value="Unassembled WGS sequence"/>
</dbReference>
<reference evidence="2 3" key="1">
    <citation type="submission" date="2019-05" db="EMBL/GenBank/DDBJ databases">
        <title>Psychrobacillus vulpis sp. nov., a new species isolated from feces of a red fox that inhabits in The Tablas de Daimiel Natural Park, Albacete, Spain.</title>
        <authorList>
            <person name="Rodriguez M."/>
            <person name="Reina J.C."/>
            <person name="Bejar V."/>
            <person name="Llamas I."/>
        </authorList>
    </citation>
    <scope>NUCLEOTIDE SEQUENCE [LARGE SCALE GENOMIC DNA]</scope>
    <source>
        <strain evidence="2 3">NEAU-3TGS17</strain>
    </source>
</reference>
<dbReference type="PROSITE" id="PS51462">
    <property type="entry name" value="NUDIX"/>
    <property type="match status" value="1"/>
</dbReference>
<dbReference type="Gene3D" id="3.90.79.10">
    <property type="entry name" value="Nucleoside Triphosphate Pyrophosphohydrolase"/>
    <property type="match status" value="1"/>
</dbReference>
<organism evidence="2 3">
    <name type="scientific">Psychrobacillus lasiicapitis</name>
    <dbReference type="NCBI Taxonomy" id="1636719"/>
    <lineage>
        <taxon>Bacteria</taxon>
        <taxon>Bacillati</taxon>
        <taxon>Bacillota</taxon>
        <taxon>Bacilli</taxon>
        <taxon>Bacillales</taxon>
        <taxon>Bacillaceae</taxon>
        <taxon>Psychrobacillus</taxon>
    </lineage>
</organism>
<dbReference type="CDD" id="cd04692">
    <property type="entry name" value="NUDIX_Hydrolase"/>
    <property type="match status" value="1"/>
</dbReference>
<dbReference type="EMBL" id="VDGH01000011">
    <property type="protein sequence ID" value="TQR10230.1"/>
    <property type="molecule type" value="Genomic_DNA"/>
</dbReference>
<comment type="caution">
    <text evidence="2">The sequence shown here is derived from an EMBL/GenBank/DDBJ whole genome shotgun (WGS) entry which is preliminary data.</text>
</comment>
<gene>
    <name evidence="2" type="ORF">FG382_17860</name>
</gene>
<keyword evidence="3" id="KW-1185">Reference proteome</keyword>
<dbReference type="InterPro" id="IPR000086">
    <property type="entry name" value="NUDIX_hydrolase_dom"/>
</dbReference>
<sequence>MEEELLRIFDTNRNAIGTAPRHEVHRLGHWHETFHCWFISREEEIDYIYLQIRSESKKDYPGLLDITAAGHLLASETVYDGVREVKEELGIDISFEELAPLGIIDYSVTTVELIDQELANVYVYKAALSFDDFTLQAEEVSGVVRAKFEQFSKLWLGELEDIQVEGFEINNKGERVSFRKTVTKYNFVLHEQSYYEAIIFGIKKLVSI</sequence>
<dbReference type="InterPro" id="IPR015797">
    <property type="entry name" value="NUDIX_hydrolase-like_dom_sf"/>
</dbReference>
<dbReference type="SUPFAM" id="SSF55811">
    <property type="entry name" value="Nudix"/>
    <property type="match status" value="1"/>
</dbReference>
<dbReference type="RefSeq" id="WP_142540249.1">
    <property type="nucleotide sequence ID" value="NZ_BMIE01000010.1"/>
</dbReference>
<protein>
    <submittedName>
        <fullName evidence="2">NUDIX hydrolase</fullName>
    </submittedName>
</protein>
<keyword evidence="2" id="KW-0378">Hydrolase</keyword>
<dbReference type="PANTHER" id="PTHR10885">
    <property type="entry name" value="ISOPENTENYL-DIPHOSPHATE DELTA-ISOMERASE"/>
    <property type="match status" value="1"/>
</dbReference>
<dbReference type="AlphaFoldDB" id="A0A544SYE0"/>
<evidence type="ECO:0000313" key="2">
    <source>
        <dbReference type="EMBL" id="TQR10230.1"/>
    </source>
</evidence>